<feature type="compositionally biased region" description="Basic and acidic residues" evidence="2">
    <location>
        <begin position="975"/>
        <end position="998"/>
    </location>
</feature>
<keyword evidence="5" id="KW-1185">Reference proteome</keyword>
<evidence type="ECO:0000313" key="4">
    <source>
        <dbReference type="EMBL" id="CAG9333030.1"/>
    </source>
</evidence>
<feature type="compositionally biased region" description="Polar residues" evidence="2">
    <location>
        <begin position="415"/>
        <end position="429"/>
    </location>
</feature>
<dbReference type="Gene3D" id="1.10.238.10">
    <property type="entry name" value="EF-hand"/>
    <property type="match status" value="2"/>
</dbReference>
<dbReference type="CDD" id="cd05379">
    <property type="entry name" value="CAP_bacterial"/>
    <property type="match status" value="5"/>
</dbReference>
<feature type="compositionally biased region" description="Basic and acidic residues" evidence="2">
    <location>
        <begin position="1094"/>
        <end position="1150"/>
    </location>
</feature>
<evidence type="ECO:0000256" key="1">
    <source>
        <dbReference type="ARBA" id="ARBA00022837"/>
    </source>
</evidence>
<dbReference type="PANTHER" id="PTHR31157">
    <property type="entry name" value="SCP DOMAIN-CONTAINING PROTEIN"/>
    <property type="match status" value="1"/>
</dbReference>
<dbReference type="Pfam" id="PF00188">
    <property type="entry name" value="CAP"/>
    <property type="match status" value="5"/>
</dbReference>
<dbReference type="SUPFAM" id="SSF55797">
    <property type="entry name" value="PR-1-like"/>
    <property type="match status" value="5"/>
</dbReference>
<dbReference type="Pfam" id="PF13202">
    <property type="entry name" value="EF-hand_5"/>
    <property type="match status" value="1"/>
</dbReference>
<proteinExistence type="predicted"/>
<reference evidence="4" key="1">
    <citation type="submission" date="2021-09" db="EMBL/GenBank/DDBJ databases">
        <authorList>
            <consortium name="AG Swart"/>
            <person name="Singh M."/>
            <person name="Singh A."/>
            <person name="Seah K."/>
            <person name="Emmerich C."/>
        </authorList>
    </citation>
    <scope>NUCLEOTIDE SEQUENCE</scope>
    <source>
        <strain evidence="4">ATCC30299</strain>
    </source>
</reference>
<dbReference type="PROSITE" id="PS00018">
    <property type="entry name" value="EF_HAND_1"/>
    <property type="match status" value="1"/>
</dbReference>
<feature type="region of interest" description="Disordered" evidence="2">
    <location>
        <begin position="624"/>
        <end position="653"/>
    </location>
</feature>
<feature type="region of interest" description="Disordered" evidence="2">
    <location>
        <begin position="970"/>
        <end position="1005"/>
    </location>
</feature>
<dbReference type="InterPro" id="IPR014044">
    <property type="entry name" value="CAP_dom"/>
</dbReference>
<evidence type="ECO:0000259" key="3">
    <source>
        <dbReference type="PROSITE" id="PS50222"/>
    </source>
</evidence>
<name>A0AAU9KBP7_9CILI</name>
<dbReference type="CDD" id="cd00051">
    <property type="entry name" value="EFh"/>
    <property type="match status" value="1"/>
</dbReference>
<dbReference type="GO" id="GO:0005509">
    <property type="term" value="F:calcium ion binding"/>
    <property type="evidence" value="ECO:0007669"/>
    <property type="project" value="InterPro"/>
</dbReference>
<evidence type="ECO:0000313" key="5">
    <source>
        <dbReference type="Proteomes" id="UP001162131"/>
    </source>
</evidence>
<dbReference type="InterPro" id="IPR035940">
    <property type="entry name" value="CAP_sf"/>
</dbReference>
<dbReference type="PANTHER" id="PTHR31157:SF1">
    <property type="entry name" value="SCP DOMAIN-CONTAINING PROTEIN"/>
    <property type="match status" value="1"/>
</dbReference>
<dbReference type="SUPFAM" id="SSF47473">
    <property type="entry name" value="EF-hand"/>
    <property type="match status" value="1"/>
</dbReference>
<accession>A0AAU9KBP7</accession>
<dbReference type="FunFam" id="1.10.238.10:FF:000001">
    <property type="entry name" value="Calmodulin 1"/>
    <property type="match status" value="1"/>
</dbReference>
<feature type="region of interest" description="Disordered" evidence="2">
    <location>
        <begin position="840"/>
        <end position="900"/>
    </location>
</feature>
<dbReference type="SMART" id="SM00054">
    <property type="entry name" value="EFh"/>
    <property type="match status" value="2"/>
</dbReference>
<feature type="region of interest" description="Disordered" evidence="2">
    <location>
        <begin position="745"/>
        <end position="770"/>
    </location>
</feature>
<gene>
    <name evidence="4" type="ORF">BSTOLATCC_MIC57851</name>
</gene>
<dbReference type="InterPro" id="IPR011992">
    <property type="entry name" value="EF-hand-dom_pair"/>
</dbReference>
<feature type="compositionally biased region" description="Low complexity" evidence="2">
    <location>
        <begin position="200"/>
        <end position="215"/>
    </location>
</feature>
<comment type="caution">
    <text evidence="4">The sequence shown here is derived from an EMBL/GenBank/DDBJ whole genome shotgun (WGS) entry which is preliminary data.</text>
</comment>
<dbReference type="Gene3D" id="3.40.33.10">
    <property type="entry name" value="CAP"/>
    <property type="match status" value="5"/>
</dbReference>
<dbReference type="Proteomes" id="UP001162131">
    <property type="component" value="Unassembled WGS sequence"/>
</dbReference>
<dbReference type="PROSITE" id="PS50222">
    <property type="entry name" value="EF_HAND_2"/>
    <property type="match status" value="2"/>
</dbReference>
<feature type="domain" description="EF-hand" evidence="3">
    <location>
        <begin position="1172"/>
        <end position="1207"/>
    </location>
</feature>
<organism evidence="4 5">
    <name type="scientific">Blepharisma stoltei</name>
    <dbReference type="NCBI Taxonomy" id="1481888"/>
    <lineage>
        <taxon>Eukaryota</taxon>
        <taxon>Sar</taxon>
        <taxon>Alveolata</taxon>
        <taxon>Ciliophora</taxon>
        <taxon>Postciliodesmatophora</taxon>
        <taxon>Heterotrichea</taxon>
        <taxon>Heterotrichida</taxon>
        <taxon>Blepharismidae</taxon>
        <taxon>Blepharisma</taxon>
    </lineage>
</organism>
<keyword evidence="1" id="KW-0106">Calcium</keyword>
<sequence length="1313" mass="140596">MDNTSIREEVLAELNLCRANPKSYATIVAGILDLFKGNEIHKPGEIPLETQEGPAAVQECIKRLRSIKPIAPLSLSEGMSKAAQDHCNDLGPQGIIGHDGTDGSTAESRIERYGEWDVTSGENCDFGNDRARDIVVSLLVDDGVPGRGHRENILNPDFKVVGIGFGPHAQYKYMCTIDFAGGFTESANSGAKPKNEPKGKAGNQPKGQGKNQQGLGPYLMPAVCSQVIDEINAARTNPKAYADNVAAVLKLLRGNEIHKPGETPIETQEGAVPIQECIKRLKAMKPIGPLELSVGMSKAAQDHCDDLGPQGITGHNGTDGSTMESRIERYGEWDVTVGENCDFGNDQARDIVVSLLIDDGVTGRGHRENILNPDFKVAGVGFGSHAQFNHMCTIDFAGGFTESADQPERKAPGASQPSGKNQPGGSQAKPQAKGKPGEVTYPPIYQEVIDELNLCRTNPKNYANVVAEILKFYKGKEIHKPGEIPIETQEGTAPVQEVIKRLKAMKPIGPLTLSLGVSWAAQDHCDDLGPKGETGHDGTDGSTMEGRIERYGEWDVTVGENCDFGNNNARDIVVSLLIDDGVQGRGHRENILNPAYKVAGVGFGYHKEFNHMCTIDFAGGFEEKGNLQPRDPVSSPEESKNQGGKPAQAKGDTQPSEYLELIQEVINEINVVRTNPKAYVDVVNNFLKFYKGNEIRKPGETPIITQEGPAAVQDCLKRLRAMKPIPPIELSYGLSLAAQDHCEDIGPQGATGHDGTNGSTTESRIENHGDWDVTIGENIDFGNNNATDIVVSWLIDDGVPGRGHRENILNPAYKVAGVGFGSHTEFGYVCTIDFAGGFREDPNQAPPKGSAGKGKASEETKQSPGKPTKGQADSPAKGGQTAPGKGGQTAPGKGESQPDNPALLQEVVDEINACRTNPKAYADAVADILKFYKGKMLTRPGETPIETQEGPAPVQEVIKRLKAMNPIGPIELSDDMSKAAKDHCDDLGPKGETGHDGTDGSTAESRLERYGDWDVTIGENIDFGNNNARDIVVSLLIDDGVPGRGHRENILNPAYKVAGVGFGNHTEYGQMCTIDFAGGFVGKQSPAKGGQAAKGKEPLAAKGKEPPAPKGKEAPAPKGKEASAPKGKEAPAPKGKEPAKGKDAKGKDPRSGTAKGKSPNSSIPEGVTLTPDEIEEVKQAFDLFDLDGSGTIDPREISAALASMEDERDTTMFRLLGGIEELGAAITFEDFLLHINDRLGNRNSKEGVQKIFDLFDSDGSGRISVKNFAKVLRELGDTMTDEEIKETIAKVSSDGVSMTVDDFYNVMTKRNYA</sequence>
<dbReference type="EMBL" id="CAJZBQ010000056">
    <property type="protein sequence ID" value="CAG9333030.1"/>
    <property type="molecule type" value="Genomic_DNA"/>
</dbReference>
<dbReference type="InterPro" id="IPR018247">
    <property type="entry name" value="EF_Hand_1_Ca_BS"/>
</dbReference>
<feature type="region of interest" description="Disordered" evidence="2">
    <location>
        <begin position="187"/>
        <end position="215"/>
    </location>
</feature>
<feature type="region of interest" description="Disordered" evidence="2">
    <location>
        <begin position="1085"/>
        <end position="1168"/>
    </location>
</feature>
<protein>
    <recommendedName>
        <fullName evidence="3">EF-hand domain-containing protein</fullName>
    </recommendedName>
</protein>
<evidence type="ECO:0000256" key="2">
    <source>
        <dbReference type="SAM" id="MobiDB-lite"/>
    </source>
</evidence>
<dbReference type="InterPro" id="IPR002048">
    <property type="entry name" value="EF_hand_dom"/>
</dbReference>
<feature type="domain" description="EF-hand" evidence="3">
    <location>
        <begin position="1243"/>
        <end position="1278"/>
    </location>
</feature>
<feature type="region of interest" description="Disordered" evidence="2">
    <location>
        <begin position="402"/>
        <end position="439"/>
    </location>
</feature>
<dbReference type="Pfam" id="PF13499">
    <property type="entry name" value="EF-hand_7"/>
    <property type="match status" value="1"/>
</dbReference>